<dbReference type="Proteomes" id="UP000006843">
    <property type="component" value="Chromosome I"/>
</dbReference>
<keyword evidence="1" id="KW-0812">Transmembrane</keyword>
<reference evidence="2 3" key="1">
    <citation type="journal article" date="2005" name="Genome Res.">
        <title>Coping with cold: the genome of the versatile marine Antarctica bacterium Pseudoalteromonas haloplanktis TAC125.</title>
        <authorList>
            <person name="Medigue C."/>
            <person name="Krin E."/>
            <person name="Pascal G."/>
            <person name="Barbe V."/>
            <person name="Bernsel A."/>
            <person name="Bertin P."/>
            <person name="Cheung F."/>
            <person name="Cruveiller S."/>
            <person name="Damico S."/>
            <person name="Duilio A."/>
            <person name="Fang G."/>
            <person name="Feller G."/>
            <person name="Mangenot S."/>
            <person name="Marino G."/>
            <person name="Nilsson J."/>
            <person name="Parilli E."/>
            <person name="Rocha E."/>
            <person name="Rouy Z."/>
            <person name="Sekowska A."/>
            <person name="Tutino M.L."/>
            <person name="Vallenet D."/>
            <person name="von Heijne G."/>
            <person name="Danchin A."/>
        </authorList>
    </citation>
    <scope>NUCLEOTIDE SEQUENCE [LARGE SCALE GENOMIC DNA]</scope>
    <source>
        <strain evidence="3">TAC 125</strain>
    </source>
</reference>
<evidence type="ECO:0000313" key="2">
    <source>
        <dbReference type="EMBL" id="CAI87393.1"/>
    </source>
</evidence>
<organism evidence="2 3">
    <name type="scientific">Pseudoalteromonas translucida (strain TAC 125)</name>
    <dbReference type="NCBI Taxonomy" id="326442"/>
    <lineage>
        <taxon>Bacteria</taxon>
        <taxon>Pseudomonadati</taxon>
        <taxon>Pseudomonadota</taxon>
        <taxon>Gammaproteobacteria</taxon>
        <taxon>Alteromonadales</taxon>
        <taxon>Pseudoalteromonadaceae</taxon>
        <taxon>Pseudoalteromonas</taxon>
    </lineage>
</organism>
<proteinExistence type="predicted"/>
<keyword evidence="3" id="KW-1185">Reference proteome</keyword>
<keyword evidence="1" id="KW-1133">Transmembrane helix</keyword>
<dbReference type="HOGENOM" id="CLU_2975909_0_0_6"/>
<dbReference type="AlphaFoldDB" id="Q3II05"/>
<evidence type="ECO:0000256" key="1">
    <source>
        <dbReference type="SAM" id="Phobius"/>
    </source>
</evidence>
<feature type="transmembrane region" description="Helical" evidence="1">
    <location>
        <begin position="6"/>
        <end position="27"/>
    </location>
</feature>
<dbReference type="EMBL" id="CR954246">
    <property type="protein sequence ID" value="CAI87393.1"/>
    <property type="molecule type" value="Genomic_DNA"/>
</dbReference>
<protein>
    <submittedName>
        <fullName evidence="2">Membrane protein</fullName>
    </submittedName>
</protein>
<accession>Q3II05</accession>
<dbReference type="STRING" id="326442.PSHAa2343"/>
<sequence>MILTMLLIELIAIFIYLGFYMVLNIIITSHISKSLGYTFISIKENHEVNLLRHSAIIS</sequence>
<dbReference type="KEGG" id="pha:PSHAa2343"/>
<gene>
    <name evidence="2" type="ordered locus">PSHAa2343</name>
</gene>
<name>Q3II05_PSET1</name>
<keyword evidence="1" id="KW-0472">Membrane</keyword>
<evidence type="ECO:0000313" key="3">
    <source>
        <dbReference type="Proteomes" id="UP000006843"/>
    </source>
</evidence>